<dbReference type="PANTHER" id="PTHR19353:SF19">
    <property type="entry name" value="DELTA(5) FATTY ACID DESATURASE C-RELATED"/>
    <property type="match status" value="1"/>
</dbReference>
<dbReference type="InterPro" id="IPR012171">
    <property type="entry name" value="Fatty_acid_desaturase"/>
</dbReference>
<accession>A0A2W5T6U7</accession>
<dbReference type="GO" id="GO:0016717">
    <property type="term" value="F:oxidoreductase activity, acting on paired donors, with oxidation of a pair of donors resulting in the reduction of molecular oxygen to two molecules of water"/>
    <property type="evidence" value="ECO:0007669"/>
    <property type="project" value="TreeGrafter"/>
</dbReference>
<keyword evidence="1" id="KW-1133">Transmembrane helix</keyword>
<keyword evidence="1" id="KW-0812">Transmembrane</keyword>
<reference evidence="3 4" key="1">
    <citation type="submission" date="2017-08" db="EMBL/GenBank/DDBJ databases">
        <title>Infants hospitalized years apart are colonized by the same room-sourced microbial strains.</title>
        <authorList>
            <person name="Brooks B."/>
            <person name="Olm M.R."/>
            <person name="Firek B.A."/>
            <person name="Baker R."/>
            <person name="Thomas B.C."/>
            <person name="Morowitz M.J."/>
            <person name="Banfield J.F."/>
        </authorList>
    </citation>
    <scope>NUCLEOTIDE SEQUENCE [LARGE SCALE GENOMIC DNA]</scope>
    <source>
        <strain evidence="3">S2_003_000_R2_14</strain>
    </source>
</reference>
<dbReference type="EMBL" id="QFQP01000024">
    <property type="protein sequence ID" value="PZR08663.1"/>
    <property type="molecule type" value="Genomic_DNA"/>
</dbReference>
<feature type="transmembrane region" description="Helical" evidence="1">
    <location>
        <begin position="188"/>
        <end position="207"/>
    </location>
</feature>
<feature type="transmembrane region" description="Helical" evidence="1">
    <location>
        <begin position="51"/>
        <end position="71"/>
    </location>
</feature>
<feature type="transmembrane region" description="Helical" evidence="1">
    <location>
        <begin position="25"/>
        <end position="44"/>
    </location>
</feature>
<comment type="caution">
    <text evidence="3">The sequence shown here is derived from an EMBL/GenBank/DDBJ whole genome shotgun (WGS) entry which is preliminary data.</text>
</comment>
<gene>
    <name evidence="3" type="ORF">DI536_24495</name>
</gene>
<evidence type="ECO:0000313" key="3">
    <source>
        <dbReference type="EMBL" id="PZR08663.1"/>
    </source>
</evidence>
<evidence type="ECO:0000313" key="4">
    <source>
        <dbReference type="Proteomes" id="UP000249061"/>
    </source>
</evidence>
<proteinExistence type="predicted"/>
<evidence type="ECO:0000259" key="2">
    <source>
        <dbReference type="Pfam" id="PF00487"/>
    </source>
</evidence>
<dbReference type="Proteomes" id="UP000249061">
    <property type="component" value="Unassembled WGS sequence"/>
</dbReference>
<dbReference type="Pfam" id="PF00487">
    <property type="entry name" value="FA_desaturase"/>
    <property type="match status" value="1"/>
</dbReference>
<feature type="transmembrane region" description="Helical" evidence="1">
    <location>
        <begin position="154"/>
        <end position="176"/>
    </location>
</feature>
<organism evidence="3 4">
    <name type="scientific">Archangium gephyra</name>
    <dbReference type="NCBI Taxonomy" id="48"/>
    <lineage>
        <taxon>Bacteria</taxon>
        <taxon>Pseudomonadati</taxon>
        <taxon>Myxococcota</taxon>
        <taxon>Myxococcia</taxon>
        <taxon>Myxococcales</taxon>
        <taxon>Cystobacterineae</taxon>
        <taxon>Archangiaceae</taxon>
        <taxon>Archangium</taxon>
    </lineage>
</organism>
<keyword evidence="1" id="KW-0472">Membrane</keyword>
<feature type="domain" description="Fatty acid desaturase" evidence="2">
    <location>
        <begin position="51"/>
        <end position="305"/>
    </location>
</feature>
<dbReference type="PANTHER" id="PTHR19353">
    <property type="entry name" value="FATTY ACID DESATURASE 2"/>
    <property type="match status" value="1"/>
</dbReference>
<dbReference type="GO" id="GO:0016020">
    <property type="term" value="C:membrane"/>
    <property type="evidence" value="ECO:0007669"/>
    <property type="project" value="TreeGrafter"/>
</dbReference>
<dbReference type="GO" id="GO:0008610">
    <property type="term" value="P:lipid biosynthetic process"/>
    <property type="evidence" value="ECO:0007669"/>
    <property type="project" value="UniProtKB-ARBA"/>
</dbReference>
<evidence type="ECO:0000256" key="1">
    <source>
        <dbReference type="SAM" id="Phobius"/>
    </source>
</evidence>
<dbReference type="AlphaFoldDB" id="A0A2W5T6U7"/>
<dbReference type="CDD" id="cd03510">
    <property type="entry name" value="Rhizobitoxine-FADS-like"/>
    <property type="match status" value="1"/>
</dbReference>
<dbReference type="InterPro" id="IPR005804">
    <property type="entry name" value="FA_desaturase_dom"/>
</dbReference>
<protein>
    <submittedName>
        <fullName evidence="3">Fatty acid desaturase</fullName>
    </submittedName>
</protein>
<name>A0A2W5T6U7_9BACT</name>
<sequence length="320" mass="35226">MRRNATTWLSAEEIRQFTTASDLRGALSVLVTWGTIAFAFALLAHFPRSPLAWVVSLVLLGGRQLALAILMHECAHQSLFATQKLNEVVGQWLCAAPVWQRLGDYRGHHIKHHARTSLEDDPDLCLAAPFPTSRASLVRKFLRDVSGLAYLRRVVALVLMDAGVLTYTASMGAVVVKPRPSAGTMTKSLIKNFGPVLITNGVLFALLALTGNAWLYAVWILAWATTFSVFVRIRSIAEHAVVETGTDPLRNTRTTKANVLARLTVAPHHVNFHLEHHLLPKVPHYKLPALHALLRERGVYGEATYADGYAAVLRLAASPQ</sequence>